<accession>A0A7X9SYQ0</accession>
<feature type="non-terminal residue" evidence="2">
    <location>
        <position position="154"/>
    </location>
</feature>
<sequence length="154" mass="16743">MGVHAREEVVVGRRAGGTGLGPLLAVTGADSSDAAQPVHPVLPDLDAVLVSEFVGEEPVAEGGVISVQVVQLVHQVRVVVVTPADRVLEPLVVPLGRQSQDPARHRDRHPDPGADRGHLLDEREDYFPGRFAWDRYAAARRRTSFSCSNSRIRF</sequence>
<organism evidence="2 3">
    <name type="scientific">Corynebacterium xerosis</name>
    <dbReference type="NCBI Taxonomy" id="1725"/>
    <lineage>
        <taxon>Bacteria</taxon>
        <taxon>Bacillati</taxon>
        <taxon>Actinomycetota</taxon>
        <taxon>Actinomycetes</taxon>
        <taxon>Mycobacteriales</taxon>
        <taxon>Corynebacteriaceae</taxon>
        <taxon>Corynebacterium</taxon>
    </lineage>
</organism>
<dbReference type="Proteomes" id="UP000589552">
    <property type="component" value="Unassembled WGS sequence"/>
</dbReference>
<reference evidence="2 3" key="1">
    <citation type="submission" date="2020-04" db="EMBL/GenBank/DDBJ databases">
        <authorList>
            <person name="Hitch T.C.A."/>
            <person name="Wylensek D."/>
            <person name="Clavel T."/>
        </authorList>
    </citation>
    <scope>NUCLEOTIDE SEQUENCE [LARGE SCALE GENOMIC DNA]</scope>
    <source>
        <strain evidence="2 3">BL-383-APC-2I</strain>
    </source>
</reference>
<evidence type="ECO:0000256" key="1">
    <source>
        <dbReference type="SAM" id="MobiDB-lite"/>
    </source>
</evidence>
<feature type="region of interest" description="Disordered" evidence="1">
    <location>
        <begin position="98"/>
        <end position="120"/>
    </location>
</feature>
<protein>
    <submittedName>
        <fullName evidence="2">Uncharacterized protein</fullName>
    </submittedName>
</protein>
<gene>
    <name evidence="2" type="ORF">HF852_11810</name>
</gene>
<evidence type="ECO:0000313" key="2">
    <source>
        <dbReference type="EMBL" id="NMF10273.1"/>
    </source>
</evidence>
<evidence type="ECO:0000313" key="3">
    <source>
        <dbReference type="Proteomes" id="UP000589552"/>
    </source>
</evidence>
<dbReference type="EMBL" id="JABAGA010000009">
    <property type="protein sequence ID" value="NMF10273.1"/>
    <property type="molecule type" value="Genomic_DNA"/>
</dbReference>
<feature type="compositionally biased region" description="Basic and acidic residues" evidence="1">
    <location>
        <begin position="102"/>
        <end position="120"/>
    </location>
</feature>
<comment type="caution">
    <text evidence="2">The sequence shown here is derived from an EMBL/GenBank/DDBJ whole genome shotgun (WGS) entry which is preliminary data.</text>
</comment>
<dbReference type="AlphaFoldDB" id="A0A7X9SYQ0"/>
<name>A0A7X9SYQ0_9CORY</name>
<proteinExistence type="predicted"/>